<protein>
    <submittedName>
        <fullName evidence="1">Uncharacterized protein</fullName>
    </submittedName>
</protein>
<dbReference type="Proteomes" id="UP000709295">
    <property type="component" value="Unassembled WGS sequence"/>
</dbReference>
<proteinExistence type="predicted"/>
<organism evidence="1 2">
    <name type="scientific">Phytophthora aleatoria</name>
    <dbReference type="NCBI Taxonomy" id="2496075"/>
    <lineage>
        <taxon>Eukaryota</taxon>
        <taxon>Sar</taxon>
        <taxon>Stramenopiles</taxon>
        <taxon>Oomycota</taxon>
        <taxon>Peronosporomycetes</taxon>
        <taxon>Peronosporales</taxon>
        <taxon>Peronosporaceae</taxon>
        <taxon>Phytophthora</taxon>
    </lineage>
</organism>
<name>A0A8J5IQ83_9STRA</name>
<keyword evidence="2" id="KW-1185">Reference proteome</keyword>
<evidence type="ECO:0000313" key="2">
    <source>
        <dbReference type="Proteomes" id="UP000709295"/>
    </source>
</evidence>
<dbReference type="EMBL" id="JAENGY010000308">
    <property type="protein sequence ID" value="KAG6966297.1"/>
    <property type="molecule type" value="Genomic_DNA"/>
</dbReference>
<comment type="caution">
    <text evidence="1">The sequence shown here is derived from an EMBL/GenBank/DDBJ whole genome shotgun (WGS) entry which is preliminary data.</text>
</comment>
<reference evidence="1" key="1">
    <citation type="submission" date="2021-01" db="EMBL/GenBank/DDBJ databases">
        <title>Phytophthora aleatoria, a newly-described species from Pinus radiata is distinct from Phytophthora cactorum isolates based on comparative genomics.</title>
        <authorList>
            <person name="Mcdougal R."/>
            <person name="Panda P."/>
            <person name="Williams N."/>
            <person name="Studholme D.J."/>
        </authorList>
    </citation>
    <scope>NUCLEOTIDE SEQUENCE</scope>
    <source>
        <strain evidence="1">NZFS 4037</strain>
    </source>
</reference>
<accession>A0A8J5IQ83</accession>
<gene>
    <name evidence="1" type="ORF">JG688_00006834</name>
</gene>
<sequence length="54" mass="6005">MISPLKDITIGIVLAVSVGLVWRNWKGSEMDRISRFDKVAGGPGGEEEKEEEHH</sequence>
<evidence type="ECO:0000313" key="1">
    <source>
        <dbReference type="EMBL" id="KAG6966297.1"/>
    </source>
</evidence>
<dbReference type="AlphaFoldDB" id="A0A8J5IQ83"/>